<dbReference type="EMBL" id="JBHMDM010000003">
    <property type="protein sequence ID" value="MFB9376329.1"/>
    <property type="molecule type" value="Genomic_DNA"/>
</dbReference>
<evidence type="ECO:0000256" key="6">
    <source>
        <dbReference type="ARBA" id="ARBA00022989"/>
    </source>
</evidence>
<feature type="transmembrane region" description="Helical" evidence="9">
    <location>
        <begin position="229"/>
        <end position="255"/>
    </location>
</feature>
<keyword evidence="11" id="KW-1185">Reference proteome</keyword>
<keyword evidence="7 9" id="KW-0472">Membrane</keyword>
<dbReference type="InterPro" id="IPR038665">
    <property type="entry name" value="Voltage-dep_anion_channel_sf"/>
</dbReference>
<feature type="transmembrane region" description="Helical" evidence="9">
    <location>
        <begin position="194"/>
        <end position="217"/>
    </location>
</feature>
<comment type="subcellular location">
    <subcellularLocation>
        <location evidence="1">Cell membrane</location>
        <topology evidence="1">Multi-pass membrane protein</topology>
    </subcellularLocation>
</comment>
<protein>
    <submittedName>
        <fullName evidence="10">TDT family transporter</fullName>
    </submittedName>
</protein>
<feature type="region of interest" description="Disordered" evidence="8">
    <location>
        <begin position="381"/>
        <end position="408"/>
    </location>
</feature>
<evidence type="ECO:0000256" key="9">
    <source>
        <dbReference type="SAM" id="Phobius"/>
    </source>
</evidence>
<feature type="transmembrane region" description="Helical" evidence="9">
    <location>
        <begin position="126"/>
        <end position="149"/>
    </location>
</feature>
<keyword evidence="6 9" id="KW-1133">Transmembrane helix</keyword>
<dbReference type="Pfam" id="PF03595">
    <property type="entry name" value="SLAC1"/>
    <property type="match status" value="1"/>
</dbReference>
<comment type="similarity">
    <text evidence="2">Belongs to the tellurite-resistance/dicarboxylate transporter (TDT) family.</text>
</comment>
<evidence type="ECO:0000313" key="10">
    <source>
        <dbReference type="EMBL" id="MFB9376329.1"/>
    </source>
</evidence>
<evidence type="ECO:0000256" key="8">
    <source>
        <dbReference type="SAM" id="MobiDB-lite"/>
    </source>
</evidence>
<dbReference type="InterPro" id="IPR051629">
    <property type="entry name" value="Sulfite_efflux_TDT"/>
</dbReference>
<proteinExistence type="inferred from homology"/>
<accession>A0ABV5LQI0</accession>
<evidence type="ECO:0000256" key="7">
    <source>
        <dbReference type="ARBA" id="ARBA00023136"/>
    </source>
</evidence>
<reference evidence="10 11" key="1">
    <citation type="submission" date="2024-09" db="EMBL/GenBank/DDBJ databases">
        <authorList>
            <person name="Sun Q."/>
            <person name="Mori K."/>
        </authorList>
    </citation>
    <scope>NUCLEOTIDE SEQUENCE [LARGE SCALE GENOMIC DNA]</scope>
    <source>
        <strain evidence="10 11">TISTR 1856</strain>
    </source>
</reference>
<feature type="transmembrane region" description="Helical" evidence="9">
    <location>
        <begin position="306"/>
        <end position="328"/>
    </location>
</feature>
<dbReference type="InterPro" id="IPR004695">
    <property type="entry name" value="SLAC1/Mae1/Ssu1/TehA"/>
</dbReference>
<gene>
    <name evidence="10" type="ORF">ACFFVI_05055</name>
</gene>
<dbReference type="PANTHER" id="PTHR31686">
    <property type="match status" value="1"/>
</dbReference>
<keyword evidence="3" id="KW-0813">Transport</keyword>
<evidence type="ECO:0000256" key="2">
    <source>
        <dbReference type="ARBA" id="ARBA00008566"/>
    </source>
</evidence>
<feature type="compositionally biased region" description="Basic residues" evidence="8">
    <location>
        <begin position="396"/>
        <end position="408"/>
    </location>
</feature>
<feature type="transmembrane region" description="Helical" evidence="9">
    <location>
        <begin position="95"/>
        <end position="114"/>
    </location>
</feature>
<evidence type="ECO:0000256" key="5">
    <source>
        <dbReference type="ARBA" id="ARBA00022692"/>
    </source>
</evidence>
<dbReference type="Proteomes" id="UP001589748">
    <property type="component" value="Unassembled WGS sequence"/>
</dbReference>
<dbReference type="Gene3D" id="1.50.10.150">
    <property type="entry name" value="Voltage-dependent anion channel"/>
    <property type="match status" value="1"/>
</dbReference>
<feature type="transmembrane region" description="Helical" evidence="9">
    <location>
        <begin position="53"/>
        <end position="74"/>
    </location>
</feature>
<dbReference type="PANTHER" id="PTHR31686:SF1">
    <property type="entry name" value="SULFITE EFFLUX PUMP SSU1"/>
    <property type="match status" value="1"/>
</dbReference>
<name>A0ABV5LQI0_9ACTN</name>
<feature type="transmembrane region" description="Helical" evidence="9">
    <location>
        <begin position="334"/>
        <end position="354"/>
    </location>
</feature>
<evidence type="ECO:0000256" key="1">
    <source>
        <dbReference type="ARBA" id="ARBA00004651"/>
    </source>
</evidence>
<dbReference type="CDD" id="cd09320">
    <property type="entry name" value="TDT_like_2"/>
    <property type="match status" value="1"/>
</dbReference>
<feature type="transmembrane region" description="Helical" evidence="9">
    <location>
        <begin position="26"/>
        <end position="47"/>
    </location>
</feature>
<keyword evidence="5 9" id="KW-0812">Transmembrane</keyword>
<comment type="caution">
    <text evidence="10">The sequence shown here is derived from an EMBL/GenBank/DDBJ whole genome shotgun (WGS) entry which is preliminary data.</text>
</comment>
<evidence type="ECO:0000256" key="3">
    <source>
        <dbReference type="ARBA" id="ARBA00022448"/>
    </source>
</evidence>
<organism evidence="10 11">
    <name type="scientific">Kineococcus gynurae</name>
    <dbReference type="NCBI Taxonomy" id="452979"/>
    <lineage>
        <taxon>Bacteria</taxon>
        <taxon>Bacillati</taxon>
        <taxon>Actinomycetota</taxon>
        <taxon>Actinomycetes</taxon>
        <taxon>Kineosporiales</taxon>
        <taxon>Kineosporiaceae</taxon>
        <taxon>Kineococcus</taxon>
    </lineage>
</organism>
<evidence type="ECO:0000256" key="4">
    <source>
        <dbReference type="ARBA" id="ARBA00022475"/>
    </source>
</evidence>
<dbReference type="RefSeq" id="WP_380138509.1">
    <property type="nucleotide sequence ID" value="NZ_JBHLUI010000009.1"/>
</dbReference>
<feature type="transmembrane region" description="Helical" evidence="9">
    <location>
        <begin position="261"/>
        <end position="294"/>
    </location>
</feature>
<feature type="transmembrane region" description="Helical" evidence="9">
    <location>
        <begin position="161"/>
        <end position="182"/>
    </location>
</feature>
<keyword evidence="4" id="KW-1003">Cell membrane</keyword>
<evidence type="ECO:0000313" key="11">
    <source>
        <dbReference type="Proteomes" id="UP001589748"/>
    </source>
</evidence>
<sequence>MSTATAPVRVPRTPVARGLAQFGPNWFTAVMGTGIVATAAATLPVPVPGLRPVATGVWLLAGALLLTLLAVSVAHGLRHPSVARAHLRHPVRGHFYGAPPMALMTVGAGTLLLGPDVVGPRAALGLGALLWALGTVGGLASTVLVPWVGLRQNGYDQATAFGGWLVPVVPPMVSASVGALLVPHAPAGAGREAVLLLCYACAAVSLLATAVLVPVLLTRWRRHGAGPAAAVPTWWIVLGPLGQGVTALVSLAAHAPGTLPAAWVPVAGLTAVGAGVVLGGAALAWLAVVVVLTVRTAWARGGLPFSMTWWSFTFPVGTLVTGAGALAHRTGSPVLAGLAVVLFGLLVTAWLVVLPRTVRGVLDGTLLPGSSVASELSRAAGAGCAGRPGGPAAWPRPRRPSRRRAARP</sequence>